<dbReference type="Proteomes" id="UP000641514">
    <property type="component" value="Unassembled WGS sequence"/>
</dbReference>
<keyword evidence="1" id="KW-1133">Transmembrane helix</keyword>
<keyword evidence="3" id="KW-1185">Reference proteome</keyword>
<dbReference type="AlphaFoldDB" id="A0A916TZ73"/>
<organism evidence="2 3">
    <name type="scientific">Hoyosella rhizosphaerae</name>
    <dbReference type="NCBI Taxonomy" id="1755582"/>
    <lineage>
        <taxon>Bacteria</taxon>
        <taxon>Bacillati</taxon>
        <taxon>Actinomycetota</taxon>
        <taxon>Actinomycetes</taxon>
        <taxon>Mycobacteriales</taxon>
        <taxon>Hoyosellaceae</taxon>
        <taxon>Hoyosella</taxon>
    </lineage>
</organism>
<dbReference type="EMBL" id="BMJH01000001">
    <property type="protein sequence ID" value="GGC53795.1"/>
    <property type="molecule type" value="Genomic_DNA"/>
</dbReference>
<sequence length="108" mass="11189">MAELWVVGVAGLVLAAGTYAMRGIGPLLPERFVDSPKMRRTVENIAILLLVGVMATSTVVSDSGFAGWARFAGVVVGGILAWFRAPLLVVIVAAASVTAILRGLLPVS</sequence>
<dbReference type="Pfam" id="PF05437">
    <property type="entry name" value="AzlD"/>
    <property type="match status" value="1"/>
</dbReference>
<protein>
    <recommendedName>
        <fullName evidence="4">AzlD domain-containing protein</fullName>
    </recommendedName>
</protein>
<dbReference type="RefSeq" id="WP_188669946.1">
    <property type="nucleotide sequence ID" value="NZ_BMJH01000001.1"/>
</dbReference>
<accession>A0A916TZ73</accession>
<keyword evidence="1" id="KW-0812">Transmembrane</keyword>
<comment type="caution">
    <text evidence="2">The sequence shown here is derived from an EMBL/GenBank/DDBJ whole genome shotgun (WGS) entry which is preliminary data.</text>
</comment>
<evidence type="ECO:0000313" key="3">
    <source>
        <dbReference type="Proteomes" id="UP000641514"/>
    </source>
</evidence>
<evidence type="ECO:0000313" key="2">
    <source>
        <dbReference type="EMBL" id="GGC53795.1"/>
    </source>
</evidence>
<reference evidence="2" key="1">
    <citation type="journal article" date="2014" name="Int. J. Syst. Evol. Microbiol.">
        <title>Complete genome sequence of Corynebacterium casei LMG S-19264T (=DSM 44701T), isolated from a smear-ripened cheese.</title>
        <authorList>
            <consortium name="US DOE Joint Genome Institute (JGI-PGF)"/>
            <person name="Walter F."/>
            <person name="Albersmeier A."/>
            <person name="Kalinowski J."/>
            <person name="Ruckert C."/>
        </authorList>
    </citation>
    <scope>NUCLEOTIDE SEQUENCE</scope>
    <source>
        <strain evidence="2">CGMCC 1.15478</strain>
    </source>
</reference>
<name>A0A916TZ73_9ACTN</name>
<gene>
    <name evidence="2" type="ORF">GCM10011410_02730</name>
</gene>
<reference evidence="2" key="2">
    <citation type="submission" date="2020-09" db="EMBL/GenBank/DDBJ databases">
        <authorList>
            <person name="Sun Q."/>
            <person name="Zhou Y."/>
        </authorList>
    </citation>
    <scope>NUCLEOTIDE SEQUENCE</scope>
    <source>
        <strain evidence="2">CGMCC 1.15478</strain>
    </source>
</reference>
<dbReference type="InterPro" id="IPR008407">
    <property type="entry name" value="Brnchd-chn_aa_trnsp_AzlD"/>
</dbReference>
<keyword evidence="1" id="KW-0472">Membrane</keyword>
<feature type="transmembrane region" description="Helical" evidence="1">
    <location>
        <begin position="44"/>
        <end position="69"/>
    </location>
</feature>
<evidence type="ECO:0000256" key="1">
    <source>
        <dbReference type="SAM" id="Phobius"/>
    </source>
</evidence>
<proteinExistence type="predicted"/>
<evidence type="ECO:0008006" key="4">
    <source>
        <dbReference type="Google" id="ProtNLM"/>
    </source>
</evidence>
<feature type="transmembrane region" description="Helical" evidence="1">
    <location>
        <begin position="81"/>
        <end position="105"/>
    </location>
</feature>